<evidence type="ECO:0000259" key="5">
    <source>
        <dbReference type="PROSITE" id="PS51898"/>
    </source>
</evidence>
<evidence type="ECO:0008006" key="9">
    <source>
        <dbReference type="Google" id="ProtNLM"/>
    </source>
</evidence>
<dbReference type="InterPro" id="IPR044068">
    <property type="entry name" value="CB"/>
</dbReference>
<dbReference type="eggNOG" id="COG0582">
    <property type="taxonomic scope" value="Bacteria"/>
</dbReference>
<evidence type="ECO:0000256" key="3">
    <source>
        <dbReference type="ARBA" id="ARBA00023172"/>
    </source>
</evidence>
<dbReference type="InterPro" id="IPR050090">
    <property type="entry name" value="Tyrosine_recombinase_XerCD"/>
</dbReference>
<dbReference type="AlphaFoldDB" id="U4TIJ2"/>
<dbReference type="Pfam" id="PF00589">
    <property type="entry name" value="Phage_integrase"/>
    <property type="match status" value="1"/>
</dbReference>
<dbReference type="Pfam" id="PF14657">
    <property type="entry name" value="Arm-DNA-bind_4"/>
    <property type="match status" value="1"/>
</dbReference>
<dbReference type="InterPro" id="IPR028259">
    <property type="entry name" value="AP2-like_int_N"/>
</dbReference>
<feature type="domain" description="Tyr recombinase" evidence="5">
    <location>
        <begin position="173"/>
        <end position="374"/>
    </location>
</feature>
<dbReference type="RefSeq" id="WP_022530652.1">
    <property type="nucleotide sequence ID" value="NZ_KI271606.1"/>
</dbReference>
<dbReference type="PANTHER" id="PTHR30349:SF64">
    <property type="entry name" value="PROPHAGE INTEGRASE INTD-RELATED"/>
    <property type="match status" value="1"/>
</dbReference>
<dbReference type="Proteomes" id="UP000030647">
    <property type="component" value="Unassembled WGS sequence"/>
</dbReference>
<dbReference type="GO" id="GO:0015074">
    <property type="term" value="P:DNA integration"/>
    <property type="evidence" value="ECO:0007669"/>
    <property type="project" value="InterPro"/>
</dbReference>
<dbReference type="Gene3D" id="1.10.150.130">
    <property type="match status" value="1"/>
</dbReference>
<name>U4TIJ2_9LACO</name>
<proteinExistence type="inferred from homology"/>
<evidence type="ECO:0000256" key="2">
    <source>
        <dbReference type="ARBA" id="ARBA00023125"/>
    </source>
</evidence>
<dbReference type="InterPro" id="IPR002104">
    <property type="entry name" value="Integrase_catalytic"/>
</dbReference>
<gene>
    <name evidence="7" type="ORF">L248_1646</name>
</gene>
<dbReference type="CDD" id="cd01189">
    <property type="entry name" value="INT_ICEBs1_C_like"/>
    <property type="match status" value="1"/>
</dbReference>
<reference evidence="8" key="1">
    <citation type="journal article" date="2013" name="Genome Announc.">
        <title>Whole-Genome Sequencing of Lactobacillus shenzhenensis Strain LY-73T.</title>
        <authorList>
            <person name="Lin Z."/>
            <person name="Liu Z."/>
            <person name="Yang R."/>
            <person name="Zou Y."/>
            <person name="Wan D."/>
            <person name="Chen J."/>
            <person name="Guo M."/>
            <person name="Zhao J."/>
            <person name="Fang C."/>
            <person name="Yang R."/>
            <person name="Liu F."/>
        </authorList>
    </citation>
    <scope>NUCLEOTIDE SEQUENCE [LARGE SCALE GENOMIC DNA]</scope>
    <source>
        <strain evidence="8">LY-73</strain>
    </source>
</reference>
<dbReference type="InterPro" id="IPR011010">
    <property type="entry name" value="DNA_brk_join_enz"/>
</dbReference>
<evidence type="ECO:0000256" key="4">
    <source>
        <dbReference type="PROSITE-ProRule" id="PRU01248"/>
    </source>
</evidence>
<protein>
    <recommendedName>
        <fullName evidence="9">Tyr recombinase domain-containing protein</fullName>
    </recommendedName>
</protein>
<feature type="domain" description="Core-binding (CB)" evidence="6">
    <location>
        <begin position="60"/>
        <end position="150"/>
    </location>
</feature>
<accession>U4TIJ2</accession>
<dbReference type="PROSITE" id="PS51898">
    <property type="entry name" value="TYR_RECOMBINASE"/>
    <property type="match status" value="1"/>
</dbReference>
<dbReference type="SUPFAM" id="SSF56349">
    <property type="entry name" value="DNA breaking-rejoining enzymes"/>
    <property type="match status" value="1"/>
</dbReference>
<dbReference type="GO" id="GO:0003677">
    <property type="term" value="F:DNA binding"/>
    <property type="evidence" value="ECO:0007669"/>
    <property type="project" value="UniProtKB-UniRule"/>
</dbReference>
<sequence length="383" mass="43799">MANFMKRGKTWQYRVSYMDGQNQRQYVNKSGFATKRAAQEAAAEVERQYRRGADLGERSVTLLEYWDRWIKLYKSGKHATVTEKRYGIIRRQLARHFGEDQQLKTITKSDWQEFLNAYAAGEGRRNGLPRSKDSASKLNGYVRAMANAAVDDQIIFANFTSGAILSGEKGKASELKYLQTADFKKLLSHAVAHASLDKVYNYIIATAVLTGARFSEVIGLDWPNVDLDKAVLHIRHTWDYNYHTGFAPTKNESSVRDVDIPQELVTLLRQLKKEQQEYRLRAGYRDPYDLVFRNSQKEIPSNSAINKDLRMIEKKLAISPLITFHGLRHTHVSYLLSQGVDISYISHRIGHANIGITMTVYSHLLKDAERSQIKHTLEALSIL</sequence>
<comment type="similarity">
    <text evidence="1">Belongs to the 'phage' integrase family.</text>
</comment>
<keyword evidence="2 4" id="KW-0238">DNA-binding</keyword>
<evidence type="ECO:0000259" key="6">
    <source>
        <dbReference type="PROSITE" id="PS51900"/>
    </source>
</evidence>
<dbReference type="STRING" id="1231336.L248_1646"/>
<dbReference type="PANTHER" id="PTHR30349">
    <property type="entry name" value="PHAGE INTEGRASE-RELATED"/>
    <property type="match status" value="1"/>
</dbReference>
<evidence type="ECO:0000313" key="8">
    <source>
        <dbReference type="Proteomes" id="UP000030647"/>
    </source>
</evidence>
<dbReference type="InterPro" id="IPR013762">
    <property type="entry name" value="Integrase-like_cat_sf"/>
</dbReference>
<keyword evidence="3" id="KW-0233">DNA recombination</keyword>
<evidence type="ECO:0000313" key="7">
    <source>
        <dbReference type="EMBL" id="ERL63999.1"/>
    </source>
</evidence>
<dbReference type="EMBL" id="KI271606">
    <property type="protein sequence ID" value="ERL63999.1"/>
    <property type="molecule type" value="Genomic_DNA"/>
</dbReference>
<dbReference type="OrthoDB" id="9803188at2"/>
<evidence type="ECO:0000256" key="1">
    <source>
        <dbReference type="ARBA" id="ARBA00008857"/>
    </source>
</evidence>
<dbReference type="PROSITE" id="PS51900">
    <property type="entry name" value="CB"/>
    <property type="match status" value="1"/>
</dbReference>
<organism evidence="7 8">
    <name type="scientific">Schleiferilactobacillus shenzhenensis LY-73</name>
    <dbReference type="NCBI Taxonomy" id="1231336"/>
    <lineage>
        <taxon>Bacteria</taxon>
        <taxon>Bacillati</taxon>
        <taxon>Bacillota</taxon>
        <taxon>Bacilli</taxon>
        <taxon>Lactobacillales</taxon>
        <taxon>Lactobacillaceae</taxon>
        <taxon>Schleiferilactobacillus</taxon>
    </lineage>
</organism>
<dbReference type="Gene3D" id="1.10.443.10">
    <property type="entry name" value="Intergrase catalytic core"/>
    <property type="match status" value="1"/>
</dbReference>
<dbReference type="GO" id="GO:0006310">
    <property type="term" value="P:DNA recombination"/>
    <property type="evidence" value="ECO:0007669"/>
    <property type="project" value="UniProtKB-KW"/>
</dbReference>
<dbReference type="InterPro" id="IPR010998">
    <property type="entry name" value="Integrase_recombinase_N"/>
</dbReference>
<dbReference type="HOGENOM" id="CLU_027562_17_6_9"/>
<keyword evidence="8" id="KW-1185">Reference proteome</keyword>